<accession>A0A318JVZ2</accession>
<evidence type="ECO:0000256" key="7">
    <source>
        <dbReference type="ARBA" id="ARBA00023235"/>
    </source>
</evidence>
<keyword evidence="4" id="KW-0125">Carotenoid biosynthesis</keyword>
<dbReference type="OrthoDB" id="5195186at2"/>
<evidence type="ECO:0000313" key="11">
    <source>
        <dbReference type="EMBL" id="PXX58112.1"/>
    </source>
</evidence>
<feature type="compositionally biased region" description="Basic and acidic residues" evidence="8">
    <location>
        <begin position="265"/>
        <end position="276"/>
    </location>
</feature>
<dbReference type="AlphaFoldDB" id="A0A318JVZ2"/>
<protein>
    <recommendedName>
        <fullName evidence="10">Lycopene cyclase domain-containing protein</fullName>
    </recommendedName>
</protein>
<dbReference type="RefSeq" id="WP_051187621.1">
    <property type="nucleotide sequence ID" value="NZ_QJKF01000015.1"/>
</dbReference>
<feature type="transmembrane region" description="Helical" evidence="9">
    <location>
        <begin position="151"/>
        <end position="170"/>
    </location>
</feature>
<keyword evidence="6 9" id="KW-0472">Membrane</keyword>
<feature type="transmembrane region" description="Helical" evidence="9">
    <location>
        <begin position="126"/>
        <end position="145"/>
    </location>
</feature>
<evidence type="ECO:0000256" key="8">
    <source>
        <dbReference type="SAM" id="MobiDB-lite"/>
    </source>
</evidence>
<sequence>MTYAHFLAAFLLPALAVAVLVAIYTIRAKGFGSTLRIGGCVLAVLVVVAVMWTAPWDSWIIGRGAWTTPPNSVSARVFRVPVEELGFMAAQVLVVGVWTLALLAHRVDGYNPAGPWPWARAPLTRVSATCLWMALIIAGAVATVASDRLLYQGSMVVLVGIPLAIQRAVGADVLRRFRVLRLFALAPVAYFWLADRIAIGQGTWSISTQYTTGWKILGLPIEEYVFFWLTSLLIVDGLVLACHQEIHRRLPVGSPTLRRIPGHTTRVETHSPQRAG</sequence>
<evidence type="ECO:0000256" key="2">
    <source>
        <dbReference type="ARBA" id="ARBA00004829"/>
    </source>
</evidence>
<dbReference type="Proteomes" id="UP000247569">
    <property type="component" value="Unassembled WGS sequence"/>
</dbReference>
<feature type="domain" description="Lycopene cyclase" evidence="10">
    <location>
        <begin position="15"/>
        <end position="95"/>
    </location>
</feature>
<evidence type="ECO:0000313" key="12">
    <source>
        <dbReference type="Proteomes" id="UP000247569"/>
    </source>
</evidence>
<feature type="transmembrane region" description="Helical" evidence="9">
    <location>
        <begin position="182"/>
        <end position="204"/>
    </location>
</feature>
<evidence type="ECO:0000256" key="6">
    <source>
        <dbReference type="ARBA" id="ARBA00023136"/>
    </source>
</evidence>
<gene>
    <name evidence="11" type="ORF">DFR70_11585</name>
</gene>
<feature type="region of interest" description="Disordered" evidence="8">
    <location>
        <begin position="257"/>
        <end position="276"/>
    </location>
</feature>
<dbReference type="Pfam" id="PF18916">
    <property type="entry name" value="Lycopene_cyc"/>
    <property type="match status" value="2"/>
</dbReference>
<comment type="subcellular location">
    <subcellularLocation>
        <location evidence="1">Membrane</location>
        <topology evidence="1">Multi-pass membrane protein</topology>
    </subcellularLocation>
</comment>
<feature type="transmembrane region" description="Helical" evidence="9">
    <location>
        <begin position="6"/>
        <end position="26"/>
    </location>
</feature>
<dbReference type="GO" id="GO:0016020">
    <property type="term" value="C:membrane"/>
    <property type="evidence" value="ECO:0007669"/>
    <property type="project" value="UniProtKB-SubCell"/>
</dbReference>
<proteinExistence type="predicted"/>
<dbReference type="NCBIfam" id="TIGR03462">
    <property type="entry name" value="CarR_dom_SF"/>
    <property type="match status" value="2"/>
</dbReference>
<keyword evidence="3 9" id="KW-0812">Transmembrane</keyword>
<comment type="pathway">
    <text evidence="2">Carotenoid biosynthesis.</text>
</comment>
<feature type="transmembrane region" description="Helical" evidence="9">
    <location>
        <begin position="33"/>
        <end position="54"/>
    </location>
</feature>
<dbReference type="InterPro" id="IPR017825">
    <property type="entry name" value="Lycopene_cyclase_dom"/>
</dbReference>
<keyword evidence="7" id="KW-0413">Isomerase</keyword>
<evidence type="ECO:0000256" key="9">
    <source>
        <dbReference type="SAM" id="Phobius"/>
    </source>
</evidence>
<evidence type="ECO:0000259" key="10">
    <source>
        <dbReference type="Pfam" id="PF18916"/>
    </source>
</evidence>
<reference evidence="11 12" key="1">
    <citation type="submission" date="2018-05" db="EMBL/GenBank/DDBJ databases">
        <title>Genomic Encyclopedia of Type Strains, Phase IV (KMG-IV): sequencing the most valuable type-strain genomes for metagenomic binning, comparative biology and taxonomic classification.</title>
        <authorList>
            <person name="Goeker M."/>
        </authorList>
    </citation>
    <scope>NUCLEOTIDE SEQUENCE [LARGE SCALE GENOMIC DNA]</scope>
    <source>
        <strain evidence="11 12">DSM 44704</strain>
    </source>
</reference>
<feature type="transmembrane region" description="Helical" evidence="9">
    <location>
        <begin position="85"/>
        <end position="105"/>
    </location>
</feature>
<keyword evidence="12" id="KW-1185">Reference proteome</keyword>
<organism evidence="11 12">
    <name type="scientific">Nocardia tenerifensis</name>
    <dbReference type="NCBI Taxonomy" id="228006"/>
    <lineage>
        <taxon>Bacteria</taxon>
        <taxon>Bacillati</taxon>
        <taxon>Actinomycetota</taxon>
        <taxon>Actinomycetes</taxon>
        <taxon>Mycobacteriales</taxon>
        <taxon>Nocardiaceae</taxon>
        <taxon>Nocardia</taxon>
    </lineage>
</organism>
<evidence type="ECO:0000256" key="4">
    <source>
        <dbReference type="ARBA" id="ARBA00022746"/>
    </source>
</evidence>
<dbReference type="GO" id="GO:0045436">
    <property type="term" value="F:lycopene beta cyclase activity"/>
    <property type="evidence" value="ECO:0007669"/>
    <property type="project" value="UniProtKB-ARBA"/>
</dbReference>
<dbReference type="EMBL" id="QJKF01000015">
    <property type="protein sequence ID" value="PXX58112.1"/>
    <property type="molecule type" value="Genomic_DNA"/>
</dbReference>
<dbReference type="GO" id="GO:0016117">
    <property type="term" value="P:carotenoid biosynthetic process"/>
    <property type="evidence" value="ECO:0007669"/>
    <property type="project" value="UniProtKB-KW"/>
</dbReference>
<feature type="domain" description="Lycopene cyclase" evidence="10">
    <location>
        <begin position="156"/>
        <end position="234"/>
    </location>
</feature>
<evidence type="ECO:0000256" key="1">
    <source>
        <dbReference type="ARBA" id="ARBA00004141"/>
    </source>
</evidence>
<name>A0A318JVZ2_9NOCA</name>
<comment type="caution">
    <text evidence="11">The sequence shown here is derived from an EMBL/GenBank/DDBJ whole genome shotgun (WGS) entry which is preliminary data.</text>
</comment>
<evidence type="ECO:0000256" key="5">
    <source>
        <dbReference type="ARBA" id="ARBA00022989"/>
    </source>
</evidence>
<feature type="transmembrane region" description="Helical" evidence="9">
    <location>
        <begin position="224"/>
        <end position="242"/>
    </location>
</feature>
<evidence type="ECO:0000256" key="3">
    <source>
        <dbReference type="ARBA" id="ARBA00022692"/>
    </source>
</evidence>
<dbReference type="GO" id="GO:0016872">
    <property type="term" value="F:intramolecular lyase activity"/>
    <property type="evidence" value="ECO:0007669"/>
    <property type="project" value="InterPro"/>
</dbReference>
<keyword evidence="5 9" id="KW-1133">Transmembrane helix</keyword>